<dbReference type="Pfam" id="PF00646">
    <property type="entry name" value="F-box"/>
    <property type="match status" value="1"/>
</dbReference>
<dbReference type="InterPro" id="IPR038946">
    <property type="entry name" value="FBXO47"/>
</dbReference>
<dbReference type="AlphaFoldDB" id="A0AAJ0MIJ0"/>
<reference evidence="3" key="2">
    <citation type="submission" date="2023-06" db="EMBL/GenBank/DDBJ databases">
        <authorList>
            <consortium name="Lawrence Berkeley National Laboratory"/>
            <person name="Haridas S."/>
            <person name="Hensen N."/>
            <person name="Bonometti L."/>
            <person name="Westerberg I."/>
            <person name="Brannstrom I.O."/>
            <person name="Guillou S."/>
            <person name="Cros-Aarteil S."/>
            <person name="Calhoun S."/>
            <person name="Kuo A."/>
            <person name="Mondo S."/>
            <person name="Pangilinan J."/>
            <person name="Riley R."/>
            <person name="Labutti K."/>
            <person name="Andreopoulos B."/>
            <person name="Lipzen A."/>
            <person name="Chen C."/>
            <person name="Yanf M."/>
            <person name="Daum C."/>
            <person name="Ng V."/>
            <person name="Clum A."/>
            <person name="Steindorff A."/>
            <person name="Ohm R."/>
            <person name="Martin F."/>
            <person name="Silar P."/>
            <person name="Natvig D."/>
            <person name="Lalanne C."/>
            <person name="Gautier V."/>
            <person name="Ament-Velasquez S.L."/>
            <person name="Kruys A."/>
            <person name="Hutchinson M.I."/>
            <person name="Powell A.J."/>
            <person name="Barry K."/>
            <person name="Miller A.N."/>
            <person name="Grigoriev I.V."/>
            <person name="Debuchy R."/>
            <person name="Gladieux P."/>
            <person name="Thoren M.H."/>
            <person name="Johannesson H."/>
        </authorList>
    </citation>
    <scope>NUCLEOTIDE SEQUENCE</scope>
    <source>
        <strain evidence="3">CBS 955.72</strain>
    </source>
</reference>
<feature type="compositionally biased region" description="Low complexity" evidence="1">
    <location>
        <begin position="647"/>
        <end position="656"/>
    </location>
</feature>
<feature type="region of interest" description="Disordered" evidence="1">
    <location>
        <begin position="464"/>
        <end position="486"/>
    </location>
</feature>
<protein>
    <recommendedName>
        <fullName evidence="2">F-box domain-containing protein</fullName>
    </recommendedName>
</protein>
<dbReference type="Proteomes" id="UP001275084">
    <property type="component" value="Unassembled WGS sequence"/>
</dbReference>
<proteinExistence type="predicted"/>
<dbReference type="EMBL" id="JAUIQD010000002">
    <property type="protein sequence ID" value="KAK3360246.1"/>
    <property type="molecule type" value="Genomic_DNA"/>
</dbReference>
<evidence type="ECO:0000313" key="4">
    <source>
        <dbReference type="Proteomes" id="UP001275084"/>
    </source>
</evidence>
<feature type="domain" description="F-box" evidence="2">
    <location>
        <begin position="1"/>
        <end position="47"/>
    </location>
</feature>
<dbReference type="PROSITE" id="PS50181">
    <property type="entry name" value="FBOX"/>
    <property type="match status" value="1"/>
</dbReference>
<gene>
    <name evidence="3" type="ORF">B0T25DRAFT_125066</name>
</gene>
<sequence length="680" mass="76420">MSSLVKLPYELLQFVVQHLDLADTRNLSLSCRRLQFLFHEPNIAKAILQSKAPNTLEARTAKLSGRHAPELRRLAKRREAVASVSPYLAAIVAVAESWIFENGVLCHINERELRILDLHHSQSSEISVDIRSLLASAIPESRESRRFKFQLLYFSHDIVSCLYKTTKPRPANYLVVFNAKEQRVLEAHLLTATLKIFVRNNDKFLFYGIYSPDGPDGLRCWVIRGYKLPQGSKPGVWFKQKLDLPEAIGSDIGSTITFEILNDPVEGDHFYGVSSQASLEDEEVDWMSYYTCFRFPLDSEDGFQRIEHAPRKQLWRRWHVEGPIDDRWTFLRLFKDEATSELQIVESRKEWLARNSSARRTYYTTKVVFGGGSSEKPQTSTIDPSLSETIRLAAASKCHEPDLMKAPPRDPDLVHPGDDNSTELMFTLSKSPIRCYHPSSQAFVDLVDDPPSFDLSQRVRIRGGSRRRWTPDEQEERSRLPAARSQLSQLSPDTFDQVLADVYKQEEVILWPPDLDSSVPDPALAALYDILNPPTHFGNIRGSWDERSLIYGTGGAVGGLQALVFLSFDPGIQLKGTSPYHGKPTLDAPSGLPFEDSQTDSQPQLEASSKLSADKGKGKETDTLQIISEPSSTCCPEEGTASNSLNTAPETASSASSPPPWRTFKTPMHQVISRGYHFGL</sequence>
<organism evidence="3 4">
    <name type="scientific">Lasiosphaeria hispida</name>
    <dbReference type="NCBI Taxonomy" id="260671"/>
    <lineage>
        <taxon>Eukaryota</taxon>
        <taxon>Fungi</taxon>
        <taxon>Dikarya</taxon>
        <taxon>Ascomycota</taxon>
        <taxon>Pezizomycotina</taxon>
        <taxon>Sordariomycetes</taxon>
        <taxon>Sordariomycetidae</taxon>
        <taxon>Sordariales</taxon>
        <taxon>Lasiosphaeriaceae</taxon>
        <taxon>Lasiosphaeria</taxon>
    </lineage>
</organism>
<evidence type="ECO:0000259" key="2">
    <source>
        <dbReference type="PROSITE" id="PS50181"/>
    </source>
</evidence>
<evidence type="ECO:0000256" key="1">
    <source>
        <dbReference type="SAM" id="MobiDB-lite"/>
    </source>
</evidence>
<comment type="caution">
    <text evidence="3">The sequence shown here is derived from an EMBL/GenBank/DDBJ whole genome shotgun (WGS) entry which is preliminary data.</text>
</comment>
<keyword evidence="4" id="KW-1185">Reference proteome</keyword>
<feature type="region of interest" description="Disordered" evidence="1">
    <location>
        <begin position="579"/>
        <end position="665"/>
    </location>
</feature>
<dbReference type="InterPro" id="IPR036047">
    <property type="entry name" value="F-box-like_dom_sf"/>
</dbReference>
<name>A0AAJ0MIJ0_9PEZI</name>
<feature type="compositionally biased region" description="Polar residues" evidence="1">
    <location>
        <begin position="623"/>
        <end position="646"/>
    </location>
</feature>
<evidence type="ECO:0000313" key="3">
    <source>
        <dbReference type="EMBL" id="KAK3360246.1"/>
    </source>
</evidence>
<feature type="compositionally biased region" description="Basic and acidic residues" evidence="1">
    <location>
        <begin position="612"/>
        <end position="622"/>
    </location>
</feature>
<dbReference type="SUPFAM" id="SSF81383">
    <property type="entry name" value="F-box domain"/>
    <property type="match status" value="1"/>
</dbReference>
<dbReference type="PANTHER" id="PTHR34098">
    <property type="entry name" value="F-BOX ONLY PROTEIN 47"/>
    <property type="match status" value="1"/>
</dbReference>
<dbReference type="PANTHER" id="PTHR34098:SF1">
    <property type="entry name" value="F-BOX ONLY PROTEIN 47"/>
    <property type="match status" value="1"/>
</dbReference>
<dbReference type="InterPro" id="IPR001810">
    <property type="entry name" value="F-box_dom"/>
</dbReference>
<reference evidence="3" key="1">
    <citation type="journal article" date="2023" name="Mol. Phylogenet. Evol.">
        <title>Genome-scale phylogeny and comparative genomics of the fungal order Sordariales.</title>
        <authorList>
            <person name="Hensen N."/>
            <person name="Bonometti L."/>
            <person name="Westerberg I."/>
            <person name="Brannstrom I.O."/>
            <person name="Guillou S."/>
            <person name="Cros-Aarteil S."/>
            <person name="Calhoun S."/>
            <person name="Haridas S."/>
            <person name="Kuo A."/>
            <person name="Mondo S."/>
            <person name="Pangilinan J."/>
            <person name="Riley R."/>
            <person name="LaButti K."/>
            <person name="Andreopoulos B."/>
            <person name="Lipzen A."/>
            <person name="Chen C."/>
            <person name="Yan M."/>
            <person name="Daum C."/>
            <person name="Ng V."/>
            <person name="Clum A."/>
            <person name="Steindorff A."/>
            <person name="Ohm R.A."/>
            <person name="Martin F."/>
            <person name="Silar P."/>
            <person name="Natvig D.O."/>
            <person name="Lalanne C."/>
            <person name="Gautier V."/>
            <person name="Ament-Velasquez S.L."/>
            <person name="Kruys A."/>
            <person name="Hutchinson M.I."/>
            <person name="Powell A.J."/>
            <person name="Barry K."/>
            <person name="Miller A.N."/>
            <person name="Grigoriev I.V."/>
            <person name="Debuchy R."/>
            <person name="Gladieux P."/>
            <person name="Hiltunen Thoren M."/>
            <person name="Johannesson H."/>
        </authorList>
    </citation>
    <scope>NUCLEOTIDE SEQUENCE</scope>
    <source>
        <strain evidence="3">CBS 955.72</strain>
    </source>
</reference>
<accession>A0AAJ0MIJ0</accession>
<feature type="compositionally biased region" description="Polar residues" evidence="1">
    <location>
        <begin position="599"/>
        <end position="611"/>
    </location>
</feature>